<keyword evidence="5" id="KW-0862">Zinc</keyword>
<evidence type="ECO:0000256" key="6">
    <source>
        <dbReference type="SAM" id="SignalP"/>
    </source>
</evidence>
<keyword evidence="8" id="KW-1185">Reference proteome</keyword>
<feature type="signal peptide" evidence="6">
    <location>
        <begin position="1"/>
        <end position="17"/>
    </location>
</feature>
<dbReference type="EMBL" id="CP058604">
    <property type="protein sequence ID" value="QLG70270.1"/>
    <property type="molecule type" value="Genomic_DNA"/>
</dbReference>
<gene>
    <name evidence="7" type="ORF">HG535_0A02080</name>
</gene>
<keyword evidence="3" id="KW-0963">Cytoplasm</keyword>
<dbReference type="KEGG" id="zmk:HG535_0A02080"/>
<dbReference type="Pfam" id="PF10339">
    <property type="entry name" value="Vel1p"/>
    <property type="match status" value="1"/>
</dbReference>
<dbReference type="GeneID" id="59233906"/>
<comment type="subcellular location">
    <subcellularLocation>
        <location evidence="1">Cytoplasm</location>
        <location evidence="1">Cytosol</location>
    </subcellularLocation>
</comment>
<evidence type="ECO:0008006" key="9">
    <source>
        <dbReference type="Google" id="ProtNLM"/>
    </source>
</evidence>
<protein>
    <recommendedName>
        <fullName evidence="9">Flo11 domain-containing protein</fullName>
    </recommendedName>
</protein>
<evidence type="ECO:0000256" key="2">
    <source>
        <dbReference type="ARBA" id="ARBA00010293"/>
    </source>
</evidence>
<evidence type="ECO:0000256" key="5">
    <source>
        <dbReference type="ARBA" id="ARBA00022833"/>
    </source>
</evidence>
<evidence type="ECO:0000256" key="3">
    <source>
        <dbReference type="ARBA" id="ARBA00022490"/>
    </source>
</evidence>
<comment type="similarity">
    <text evidence="2">Belongs to the VEL1 family.</text>
</comment>
<dbReference type="RefSeq" id="XP_037141998.1">
    <property type="nucleotide sequence ID" value="XM_037286103.1"/>
</dbReference>
<organism evidence="7 8">
    <name type="scientific">Zygotorulaspora mrakii</name>
    <name type="common">Zygosaccharomyces mrakii</name>
    <dbReference type="NCBI Taxonomy" id="42260"/>
    <lineage>
        <taxon>Eukaryota</taxon>
        <taxon>Fungi</taxon>
        <taxon>Dikarya</taxon>
        <taxon>Ascomycota</taxon>
        <taxon>Saccharomycotina</taxon>
        <taxon>Saccharomycetes</taxon>
        <taxon>Saccharomycetales</taxon>
        <taxon>Saccharomycetaceae</taxon>
        <taxon>Zygotorulaspora</taxon>
    </lineage>
</organism>
<name>A0A7H9AVA4_ZYGMR</name>
<evidence type="ECO:0000256" key="4">
    <source>
        <dbReference type="ARBA" id="ARBA00022729"/>
    </source>
</evidence>
<dbReference type="AlphaFoldDB" id="A0A7H9AVA4"/>
<accession>A0A7H9AVA4</accession>
<dbReference type="GO" id="GO:0005829">
    <property type="term" value="C:cytosol"/>
    <property type="evidence" value="ECO:0007669"/>
    <property type="project" value="UniProtKB-SubCell"/>
</dbReference>
<sequence length="204" mass="21943">MKFSSFLLAAVVSVAVAVRFDIKNATCTNLHGRHCGTYALRVVGTNDTFLGVSTFVGSEALSGGAEYSWDQYLNQKPGFLTRLTTVGTNETANFKPITMTTTRPNCNVQSIDTGMIAFANTVTNEISFNDWAYTAFNSSVPTALANQLMNSTSVGVQCAQCWPGFTSTLLSTPTVNIFSSDDILPPWCSEIEFEPVCPAEAGFA</sequence>
<dbReference type="OrthoDB" id="4039163at2759"/>
<evidence type="ECO:0000313" key="8">
    <source>
        <dbReference type="Proteomes" id="UP000509704"/>
    </source>
</evidence>
<feature type="chain" id="PRO_5028921498" description="Flo11 domain-containing protein" evidence="6">
    <location>
        <begin position="18"/>
        <end position="204"/>
    </location>
</feature>
<dbReference type="Proteomes" id="UP000509704">
    <property type="component" value="Chromosome 1"/>
</dbReference>
<reference evidence="7 8" key="1">
    <citation type="submission" date="2020-07" db="EMBL/GenBank/DDBJ databases">
        <title>The yeast mating-type switching endonuclease HO is a domesticated member of an unorthodox homing genetic element family.</title>
        <authorList>
            <person name="Coughlan A.Y."/>
            <person name="Lombardi L."/>
            <person name="Braun-Galleani S."/>
            <person name="Martos A.R."/>
            <person name="Galeote V."/>
            <person name="Bigey F."/>
            <person name="Dequin S."/>
            <person name="Byrne K.P."/>
            <person name="Wolfe K.H."/>
        </authorList>
    </citation>
    <scope>NUCLEOTIDE SEQUENCE [LARGE SCALE GENOMIC DNA]</scope>
    <source>
        <strain evidence="7 8">NRRL Y-6702</strain>
    </source>
</reference>
<evidence type="ECO:0000313" key="7">
    <source>
        <dbReference type="EMBL" id="QLG70270.1"/>
    </source>
</evidence>
<evidence type="ECO:0000256" key="1">
    <source>
        <dbReference type="ARBA" id="ARBA00004514"/>
    </source>
</evidence>
<proteinExistence type="inferred from homology"/>
<dbReference type="InterPro" id="IPR019435">
    <property type="entry name" value="Vel1-like"/>
</dbReference>
<keyword evidence="4 6" id="KW-0732">Signal</keyword>